<proteinExistence type="predicted"/>
<dbReference type="Proteomes" id="UP001062165">
    <property type="component" value="Chromosome"/>
</dbReference>
<accession>A0ABY6CUZ1</accession>
<dbReference type="RefSeq" id="WP_263049488.1">
    <property type="nucleotide sequence ID" value="NZ_CP106735.1"/>
</dbReference>
<sequence>MGDHKIQSLTFDISVADEQTGRAQISTIESIVKNRLIRTIEQVFDEFTGQDISLRVDELSIDLGEISLYELDAEMEFRLRQKLKSQVIVLVEEKQQALAVQRAVAAQQETQQKKAASQGQEEIKRSEFKKKTQQQVDEAMLTEEGKQKLIVQQEEAARLADMEKVKAIDWLEKFFRTGILPWWMNVGTSDFNTVQQAVSEVLRKHPESILDLLVRNFLHDQFHQRLIKYLPLAQLHIPFGLDFGALKSNIISLTTSIPEAQGLTHAIWEAVLKDPSPETVEYKTIQHVYHEVSRQQPVTLSEFVLWVRIQTHQTAQLSAEMKATLEKMYEAADFSSIQFFQPAVRLSVLLQDVRQLSESARRALLSKLFAPRPEIVTHTDAAVRLLTHVAELSATQQSQLELLVWIELIQTSVKAPLRQMSPVHIVQQALALTSNLSGHARQMILTKVMAYVTQVSRKPSAVAQGLSGITSHTYDALRKDFEEVQREVMKKESVEERHQENDSVVLGLQYILFGLTKVNESDAATLIAGLKYLIAGDRPIASRFTREEYQAQLSAFVRRLQGEEVIFAVERLQKLAMPDSQRDSLARLILAAHPEIMRAYLAVERLDEWASVLEFSLSFAIKYGRLPFQDKAASKTALVYWYQYQPADLARVMERLLPLGITRATRASGTSEIHALILGAFDQAMVPLSNQEQIEWKRKYPALTPTQASAAQDQVKEEKPKMSMVLEEEAQRALASSVFIRNAGLVLLGPYLPMLLERAGLLDEKKMLNDEQHKIKAIEWFHYLVFGTEEMEEYDALLSKILTNLPISVSLPSKISLSDSDKEMCNGLLQAVVSNWTVNKSSSVANLRGSFLIREGKLTNEEAQYTLVVEEKGYDMLLDKVPWSFRLIKYKWMDKAVFVDWR</sequence>
<organism evidence="1 2">
    <name type="scientific">Reichenbachiella carrageenanivorans</name>
    <dbReference type="NCBI Taxonomy" id="2979869"/>
    <lineage>
        <taxon>Bacteria</taxon>
        <taxon>Pseudomonadati</taxon>
        <taxon>Bacteroidota</taxon>
        <taxon>Cytophagia</taxon>
        <taxon>Cytophagales</taxon>
        <taxon>Reichenbachiellaceae</taxon>
        <taxon>Reichenbachiella</taxon>
    </lineage>
</organism>
<keyword evidence="2" id="KW-1185">Reference proteome</keyword>
<reference evidence="1" key="1">
    <citation type="submission" date="2022-10" db="EMBL/GenBank/DDBJ databases">
        <title>Comparative genomics and taxonomic characterization of three novel marine species of genus Reichenbachiella exhibiting antioxidant and polysaccharide degradation activities.</title>
        <authorList>
            <person name="Muhammad N."/>
            <person name="Lee Y.-J."/>
            <person name="Ko J."/>
            <person name="Kim S.-G."/>
        </authorList>
    </citation>
    <scope>NUCLEOTIDE SEQUENCE</scope>
    <source>
        <strain evidence="1">Wsw4-B4</strain>
    </source>
</reference>
<protein>
    <submittedName>
        <fullName evidence="1">Contractile injection system tape measure protein</fullName>
    </submittedName>
</protein>
<dbReference type="Pfam" id="PF19268">
    <property type="entry name" value="CIS_TMP"/>
    <property type="match status" value="2"/>
</dbReference>
<gene>
    <name evidence="1" type="ORF">N7E81_10205</name>
</gene>
<evidence type="ECO:0000313" key="2">
    <source>
        <dbReference type="Proteomes" id="UP001062165"/>
    </source>
</evidence>
<dbReference type="EMBL" id="CP106735">
    <property type="protein sequence ID" value="UXX77741.1"/>
    <property type="molecule type" value="Genomic_DNA"/>
</dbReference>
<dbReference type="InterPro" id="IPR045538">
    <property type="entry name" value="CIS_TMP"/>
</dbReference>
<evidence type="ECO:0000313" key="1">
    <source>
        <dbReference type="EMBL" id="UXX77741.1"/>
    </source>
</evidence>
<name>A0ABY6CUZ1_9BACT</name>